<dbReference type="GO" id="GO:0000428">
    <property type="term" value="C:DNA-directed RNA polymerase complex"/>
    <property type="evidence" value="ECO:0007669"/>
    <property type="project" value="UniProtKB-KW"/>
</dbReference>
<dbReference type="InterPro" id="IPR036898">
    <property type="entry name" value="RNA_pol_Rpb7-like_N_sf"/>
</dbReference>
<accession>U6ME34</accession>
<dbReference type="Gene3D" id="3.30.1490.120">
    <property type="entry name" value="RNA polymerase Rpb7-like, N-terminal domain"/>
    <property type="match status" value="1"/>
</dbReference>
<dbReference type="VEuPathDB" id="ToxoDB:EMWEY_00033910"/>
<reference evidence="4" key="2">
    <citation type="submission" date="2013-10" db="EMBL/GenBank/DDBJ databases">
        <authorList>
            <person name="Aslett M."/>
        </authorList>
    </citation>
    <scope>NUCLEOTIDE SEQUENCE [LARGE SCALE GENOMIC DNA]</scope>
    <source>
        <strain evidence="4">Weybridge</strain>
    </source>
</reference>
<keyword evidence="1" id="KW-0240">DNA-directed RNA polymerase</keyword>
<evidence type="ECO:0000256" key="1">
    <source>
        <dbReference type="ARBA" id="ARBA00022478"/>
    </source>
</evidence>
<evidence type="ECO:0000256" key="3">
    <source>
        <dbReference type="SAM" id="MobiDB-lite"/>
    </source>
</evidence>
<keyword evidence="5" id="KW-1185">Reference proteome</keyword>
<gene>
    <name evidence="4" type="ORF">EMWEY_00033910</name>
</gene>
<dbReference type="AlphaFoldDB" id="U6ME34"/>
<evidence type="ECO:0000313" key="5">
    <source>
        <dbReference type="Proteomes" id="UP000030763"/>
    </source>
</evidence>
<evidence type="ECO:0000313" key="4">
    <source>
        <dbReference type="EMBL" id="CDJ60704.1"/>
    </source>
</evidence>
<keyword evidence="2" id="KW-0804">Transcription</keyword>
<reference evidence="4" key="1">
    <citation type="submission" date="2013-10" db="EMBL/GenBank/DDBJ databases">
        <title>Genomic analysis of the causative agents of coccidiosis in chickens.</title>
        <authorList>
            <person name="Reid A.J."/>
            <person name="Blake D."/>
            <person name="Billington K."/>
            <person name="Browne H."/>
            <person name="Dunn M."/>
            <person name="Hung S."/>
            <person name="Kawahara F."/>
            <person name="Miranda-Saavedra D."/>
            <person name="Mourier T."/>
            <person name="Nagra H."/>
            <person name="Otto T.D."/>
            <person name="Rawlings N."/>
            <person name="Sanchez A."/>
            <person name="Sanders M."/>
            <person name="Subramaniam C."/>
            <person name="Tay Y."/>
            <person name="Dear P."/>
            <person name="Doerig C."/>
            <person name="Gruber A."/>
            <person name="Parkinson J."/>
            <person name="Shirley M."/>
            <person name="Wan K.L."/>
            <person name="Berriman M."/>
            <person name="Tomley F."/>
            <person name="Pain A."/>
        </authorList>
    </citation>
    <scope>NUCLEOTIDE SEQUENCE [LARGE SCALE GENOMIC DNA]</scope>
    <source>
        <strain evidence="4">Weybridge</strain>
    </source>
</reference>
<sequence length="429" mass="46198">MEFNFYFVFEKKPPGAAVTEQPHTYPKPASADTRPCDLLLFHACLSRLLIVVYAWRRNAAAWNGRGRLSGAFGCGLEGETCILHFDGEGMAQVPWQIVSRGPLEAPEALRQLRACYRSVRAAAAAAAGEGGAAASALLQHEDLGHLKAAHAALRKLLQVEAADTQAATASSCNTCFEQVRVRFVPELDGVWLAFTETRPATVSSSRSGSKSGSSSRGALGYLLPDLDSNDGTVFVSVETTALVFRPKVGDLITCEAQTVRPAVLRLLWLGHFTAIISREHLGDRFEYLEEAKVYVHRKDKTRRIAEKVFVRMHVIEVPKSHNGDRVAIRGSLLARGSGPLVVAQSVEAEGVAKTDDAQTVLGCGVTDVADNTAVQRLSKRKVHQHDADAAERASVLKKREKACAAAAAAAQVKSPRKENGTKGVATAHT</sequence>
<dbReference type="RefSeq" id="XP_013337354.1">
    <property type="nucleotide sequence ID" value="XM_013481900.1"/>
</dbReference>
<dbReference type="GeneID" id="25337377"/>
<feature type="region of interest" description="Disordered" evidence="3">
    <location>
        <begin position="407"/>
        <end position="429"/>
    </location>
</feature>
<organism evidence="4 5">
    <name type="scientific">Eimeria maxima</name>
    <name type="common">Coccidian parasite</name>
    <dbReference type="NCBI Taxonomy" id="5804"/>
    <lineage>
        <taxon>Eukaryota</taxon>
        <taxon>Sar</taxon>
        <taxon>Alveolata</taxon>
        <taxon>Apicomplexa</taxon>
        <taxon>Conoidasida</taxon>
        <taxon>Coccidia</taxon>
        <taxon>Eucoccidiorida</taxon>
        <taxon>Eimeriorina</taxon>
        <taxon>Eimeriidae</taxon>
        <taxon>Eimeria</taxon>
    </lineage>
</organism>
<dbReference type="EMBL" id="HG721910">
    <property type="protein sequence ID" value="CDJ60704.1"/>
    <property type="molecule type" value="Genomic_DNA"/>
</dbReference>
<evidence type="ECO:0000256" key="2">
    <source>
        <dbReference type="ARBA" id="ARBA00023163"/>
    </source>
</evidence>
<protein>
    <submittedName>
        <fullName evidence="4">Uncharacterized protein</fullName>
    </submittedName>
</protein>
<dbReference type="OrthoDB" id="347544at2759"/>
<name>U6ME34_EIMMA</name>
<dbReference type="Gene3D" id="2.40.50.1060">
    <property type="match status" value="1"/>
</dbReference>
<dbReference type="OMA" id="CYRSVRA"/>
<dbReference type="Proteomes" id="UP000030763">
    <property type="component" value="Unassembled WGS sequence"/>
</dbReference>
<proteinExistence type="predicted"/>